<reference evidence="1" key="1">
    <citation type="submission" date="2017-07" db="EMBL/GenBank/DDBJ databases">
        <title>Taro Niue Genome Assembly and Annotation.</title>
        <authorList>
            <person name="Atibalentja N."/>
            <person name="Keating K."/>
            <person name="Fields C.J."/>
        </authorList>
    </citation>
    <scope>NUCLEOTIDE SEQUENCE</scope>
    <source>
        <strain evidence="1">Niue_2</strain>
        <tissue evidence="1">Leaf</tissue>
    </source>
</reference>
<comment type="caution">
    <text evidence="1">The sequence shown here is derived from an EMBL/GenBank/DDBJ whole genome shotgun (WGS) entry which is preliminary data.</text>
</comment>
<name>A0A843V8G9_COLES</name>
<dbReference type="Proteomes" id="UP000652761">
    <property type="component" value="Unassembled WGS sequence"/>
</dbReference>
<proteinExistence type="predicted"/>
<dbReference type="AlphaFoldDB" id="A0A843V8G9"/>
<dbReference type="EMBL" id="NMUH01001448">
    <property type="protein sequence ID" value="MQL92448.1"/>
    <property type="molecule type" value="Genomic_DNA"/>
</dbReference>
<evidence type="ECO:0000313" key="1">
    <source>
        <dbReference type="EMBL" id="MQL92448.1"/>
    </source>
</evidence>
<sequence>MLGACVVRLWYHVVAPVFRELLCLGGCVPRIHGWRHDLRGSLARVREVGSLQWYQSSGVQ</sequence>
<protein>
    <submittedName>
        <fullName evidence="1">Uncharacterized protein</fullName>
    </submittedName>
</protein>
<organism evidence="1 2">
    <name type="scientific">Colocasia esculenta</name>
    <name type="common">Wild taro</name>
    <name type="synonym">Arum esculentum</name>
    <dbReference type="NCBI Taxonomy" id="4460"/>
    <lineage>
        <taxon>Eukaryota</taxon>
        <taxon>Viridiplantae</taxon>
        <taxon>Streptophyta</taxon>
        <taxon>Embryophyta</taxon>
        <taxon>Tracheophyta</taxon>
        <taxon>Spermatophyta</taxon>
        <taxon>Magnoliopsida</taxon>
        <taxon>Liliopsida</taxon>
        <taxon>Araceae</taxon>
        <taxon>Aroideae</taxon>
        <taxon>Colocasieae</taxon>
        <taxon>Colocasia</taxon>
    </lineage>
</organism>
<keyword evidence="2" id="KW-1185">Reference proteome</keyword>
<accession>A0A843V8G9</accession>
<gene>
    <name evidence="1" type="ORF">Taro_025066</name>
</gene>
<evidence type="ECO:0000313" key="2">
    <source>
        <dbReference type="Proteomes" id="UP000652761"/>
    </source>
</evidence>